<sequence length="401" mass="46170">MIPRASLLKLILLNLPFERIISILQAKQELLSVHYTDPSFNIKFPILEPLYPDVPILDSLWSVIRHIEITESTEGGIFRIWTRSLLPSLVYFLILYGTNKIFTKVYPNINNNKKLLTWITKTILTYPLRYIIDKMNTDVIDTIKYRHTQDFHPPLYASCKPGFCLSSAKYTNLIKFYDTRINSYRFPTCKSVLLDAWVSGRLTNNNFISIPYTRVTGYFSFLRYIYCGLFLKLISDAIYKLIKSSALQLYFWIPFEVHSLKTISLCSTILSMMAVYPINALRLRIVVTNTWQRVDYLERGREDIDIECETYGCHCTNGRECDGKCGVDCHNAHFHKQYNNDGKFTKRINQLWPGGAGENNLKGLANAWTMARAINEQEGGLSLYSGVSSAILQELLRGSIV</sequence>
<gene>
    <name evidence="1" type="ORF">SAPINGB_P000477</name>
</gene>
<proteinExistence type="predicted"/>
<keyword evidence="2" id="KW-1185">Reference proteome</keyword>
<dbReference type="AlphaFoldDB" id="A0A5E8B707"/>
<protein>
    <submittedName>
        <fullName evidence="1">Uncharacterized protein</fullName>
    </submittedName>
</protein>
<dbReference type="GeneID" id="43579301"/>
<dbReference type="RefSeq" id="XP_031851092.1">
    <property type="nucleotide sequence ID" value="XM_031995201.1"/>
</dbReference>
<dbReference type="Proteomes" id="UP000398389">
    <property type="component" value="Unassembled WGS sequence"/>
</dbReference>
<accession>A0A5E8B707</accession>
<organism evidence="1 2">
    <name type="scientific">Magnusiomyces paraingens</name>
    <dbReference type="NCBI Taxonomy" id="2606893"/>
    <lineage>
        <taxon>Eukaryota</taxon>
        <taxon>Fungi</taxon>
        <taxon>Dikarya</taxon>
        <taxon>Ascomycota</taxon>
        <taxon>Saccharomycotina</taxon>
        <taxon>Dipodascomycetes</taxon>
        <taxon>Dipodascales</taxon>
        <taxon>Dipodascaceae</taxon>
        <taxon>Magnusiomyces</taxon>
    </lineage>
</organism>
<dbReference type="EMBL" id="CABVLU010000001">
    <property type="protein sequence ID" value="VVT44621.1"/>
    <property type="molecule type" value="Genomic_DNA"/>
</dbReference>
<evidence type="ECO:0000313" key="2">
    <source>
        <dbReference type="Proteomes" id="UP000398389"/>
    </source>
</evidence>
<evidence type="ECO:0000313" key="1">
    <source>
        <dbReference type="EMBL" id="VVT44621.1"/>
    </source>
</evidence>
<name>A0A5E8B707_9ASCO</name>
<reference evidence="1 2" key="1">
    <citation type="submission" date="2019-09" db="EMBL/GenBank/DDBJ databases">
        <authorList>
            <person name="Brejova B."/>
        </authorList>
    </citation>
    <scope>NUCLEOTIDE SEQUENCE [LARGE SCALE GENOMIC DNA]</scope>
</reference>